<dbReference type="SUPFAM" id="SSF103481">
    <property type="entry name" value="Multidrug resistance efflux transporter EmrE"/>
    <property type="match status" value="2"/>
</dbReference>
<dbReference type="PANTHER" id="PTHR32322">
    <property type="entry name" value="INNER MEMBRANE TRANSPORTER"/>
    <property type="match status" value="1"/>
</dbReference>
<evidence type="ECO:0000256" key="1">
    <source>
        <dbReference type="ARBA" id="ARBA00004141"/>
    </source>
</evidence>
<sequence>MQPEKTRLDKWAPFLIFIAAMLWASDGPFRYHLTQDLSAGFIVLVEHFINSLIVLPFVILGWKEIRGLRWREWLTLIGIGIGASALATILFTASFSYINPSAAIVLQKLQPLIAIALAVIFLREKTGKRFWIWATLALVGGYIVSFPGIIPTVYEGEVWSPNTIGVLCALGAAILWGAGTVMGRSVLRTVSFRTVTAMRLLIAFVFLMVWNTPENIADSITSLTSKDVLFLIIVSLVSGVLSLLLYYHGLSRTKASVASIAELGFPFLAVIINTATLHVFLEPMQIVGMILLVLAVWKLTQVKKTDIIPPSISNNS</sequence>
<feature type="transmembrane region" description="Helical" evidence="6">
    <location>
        <begin position="37"/>
        <end position="62"/>
    </location>
</feature>
<dbReference type="Proteomes" id="UP000229342">
    <property type="component" value="Unassembled WGS sequence"/>
</dbReference>
<feature type="transmembrane region" description="Helical" evidence="6">
    <location>
        <begin position="229"/>
        <end position="247"/>
    </location>
</feature>
<dbReference type="PANTHER" id="PTHR32322:SF2">
    <property type="entry name" value="EAMA DOMAIN-CONTAINING PROTEIN"/>
    <property type="match status" value="1"/>
</dbReference>
<reference evidence="8 9" key="1">
    <citation type="submission" date="2017-09" db="EMBL/GenBank/DDBJ databases">
        <title>Depth-based differentiation of microbial function through sediment-hosted aquifers and enrichment of novel symbionts in the deep terrestrial subsurface.</title>
        <authorList>
            <person name="Probst A.J."/>
            <person name="Ladd B."/>
            <person name="Jarett J.K."/>
            <person name="Geller-Mcgrath D.E."/>
            <person name="Sieber C.M."/>
            <person name="Emerson J.B."/>
            <person name="Anantharaman K."/>
            <person name="Thomas B.C."/>
            <person name="Malmstrom R."/>
            <person name="Stieglmeier M."/>
            <person name="Klingl A."/>
            <person name="Woyke T."/>
            <person name="Ryan C.M."/>
            <person name="Banfield J.F."/>
        </authorList>
    </citation>
    <scope>NUCLEOTIDE SEQUENCE [LARGE SCALE GENOMIC DNA]</scope>
    <source>
        <strain evidence="8">CG11_big_fil_rev_8_21_14_0_20_46_11</strain>
    </source>
</reference>
<gene>
    <name evidence="8" type="ORF">COV91_03120</name>
</gene>
<comment type="caution">
    <text evidence="8">The sequence shown here is derived from an EMBL/GenBank/DDBJ whole genome shotgun (WGS) entry which is preliminary data.</text>
</comment>
<feature type="transmembrane region" description="Helical" evidence="6">
    <location>
        <begin position="190"/>
        <end position="209"/>
    </location>
</feature>
<feature type="transmembrane region" description="Helical" evidence="6">
    <location>
        <begin position="259"/>
        <end position="277"/>
    </location>
</feature>
<comment type="subcellular location">
    <subcellularLocation>
        <location evidence="1">Membrane</location>
        <topology evidence="1">Multi-pass membrane protein</topology>
    </subcellularLocation>
</comment>
<dbReference type="InterPro" id="IPR050638">
    <property type="entry name" value="AA-Vitamin_Transporters"/>
</dbReference>
<dbReference type="Pfam" id="PF00892">
    <property type="entry name" value="EamA"/>
    <property type="match status" value="2"/>
</dbReference>
<name>A0A2H0KBP7_9BACT</name>
<evidence type="ECO:0000313" key="9">
    <source>
        <dbReference type="Proteomes" id="UP000229342"/>
    </source>
</evidence>
<dbReference type="GO" id="GO:0016020">
    <property type="term" value="C:membrane"/>
    <property type="evidence" value="ECO:0007669"/>
    <property type="project" value="UniProtKB-SubCell"/>
</dbReference>
<keyword evidence="3 6" id="KW-0812">Transmembrane</keyword>
<feature type="domain" description="EamA" evidence="7">
    <location>
        <begin position="11"/>
        <end position="145"/>
    </location>
</feature>
<dbReference type="EMBL" id="PCVG01000038">
    <property type="protein sequence ID" value="PIQ68637.1"/>
    <property type="molecule type" value="Genomic_DNA"/>
</dbReference>
<evidence type="ECO:0000256" key="5">
    <source>
        <dbReference type="ARBA" id="ARBA00023136"/>
    </source>
</evidence>
<feature type="transmembrane region" description="Helical" evidence="6">
    <location>
        <begin position="283"/>
        <end position="300"/>
    </location>
</feature>
<feature type="transmembrane region" description="Helical" evidence="6">
    <location>
        <begin position="74"/>
        <end position="98"/>
    </location>
</feature>
<feature type="domain" description="EamA" evidence="7">
    <location>
        <begin position="164"/>
        <end position="297"/>
    </location>
</feature>
<organism evidence="8 9">
    <name type="scientific">Candidatus Taylorbacteria bacterium CG11_big_fil_rev_8_21_14_0_20_46_11</name>
    <dbReference type="NCBI Taxonomy" id="1975025"/>
    <lineage>
        <taxon>Bacteria</taxon>
        <taxon>Candidatus Tayloriibacteriota</taxon>
    </lineage>
</organism>
<evidence type="ECO:0000259" key="7">
    <source>
        <dbReference type="Pfam" id="PF00892"/>
    </source>
</evidence>
<feature type="transmembrane region" description="Helical" evidence="6">
    <location>
        <begin position="12"/>
        <end position="31"/>
    </location>
</feature>
<evidence type="ECO:0000256" key="2">
    <source>
        <dbReference type="ARBA" id="ARBA00007362"/>
    </source>
</evidence>
<accession>A0A2H0KBP7</accession>
<protein>
    <submittedName>
        <fullName evidence="8">EamA family transporter</fullName>
    </submittedName>
</protein>
<feature type="transmembrane region" description="Helical" evidence="6">
    <location>
        <begin position="162"/>
        <end position="183"/>
    </location>
</feature>
<evidence type="ECO:0000313" key="8">
    <source>
        <dbReference type="EMBL" id="PIQ68637.1"/>
    </source>
</evidence>
<keyword evidence="4 6" id="KW-1133">Transmembrane helix</keyword>
<evidence type="ECO:0000256" key="6">
    <source>
        <dbReference type="SAM" id="Phobius"/>
    </source>
</evidence>
<comment type="similarity">
    <text evidence="2">Belongs to the EamA transporter family.</text>
</comment>
<evidence type="ECO:0000256" key="4">
    <source>
        <dbReference type="ARBA" id="ARBA00022989"/>
    </source>
</evidence>
<feature type="transmembrane region" description="Helical" evidence="6">
    <location>
        <begin position="130"/>
        <end position="150"/>
    </location>
</feature>
<keyword evidence="5 6" id="KW-0472">Membrane</keyword>
<dbReference type="AlphaFoldDB" id="A0A2H0KBP7"/>
<proteinExistence type="inferred from homology"/>
<feature type="transmembrane region" description="Helical" evidence="6">
    <location>
        <begin position="104"/>
        <end position="123"/>
    </location>
</feature>
<dbReference type="InterPro" id="IPR037185">
    <property type="entry name" value="EmrE-like"/>
</dbReference>
<dbReference type="InterPro" id="IPR000620">
    <property type="entry name" value="EamA_dom"/>
</dbReference>
<evidence type="ECO:0000256" key="3">
    <source>
        <dbReference type="ARBA" id="ARBA00022692"/>
    </source>
</evidence>